<evidence type="ECO:0000313" key="2">
    <source>
        <dbReference type="Proteomes" id="UP000285326"/>
    </source>
</evidence>
<gene>
    <name evidence="1" type="ORF">GcM1_117007</name>
</gene>
<reference evidence="1 2" key="1">
    <citation type="journal article" date="2018" name="BMC Genomics">
        <title>Comparative genome analyses reveal sequence features reflecting distinct modes of host-adaptation between dicot and monocot powdery mildew.</title>
        <authorList>
            <person name="Wu Y."/>
            <person name="Ma X."/>
            <person name="Pan Z."/>
            <person name="Kale S.D."/>
            <person name="Song Y."/>
            <person name="King H."/>
            <person name="Zhang Q."/>
            <person name="Presley C."/>
            <person name="Deng X."/>
            <person name="Wei C.I."/>
            <person name="Xiao S."/>
        </authorList>
    </citation>
    <scope>NUCLEOTIDE SEQUENCE [LARGE SCALE GENOMIC DNA]</scope>
    <source>
        <strain evidence="1">UMSG1</strain>
    </source>
</reference>
<accession>A0A420JBZ8</accession>
<dbReference type="Proteomes" id="UP000285326">
    <property type="component" value="Unassembled WGS sequence"/>
</dbReference>
<sequence length="280" mass="31613">MHCFSVVPFLTNLESFTKPQFYTLVAFDNAAVTTYNFVTDKDDTIDHIRQMLPAYGMSEFKNKWTRMSGAITMCDLEAKNASDLLSVFRRAVKPEIVDKASRINYKDNICLQEITSSHTEEDSVYKLSSMGEIGKFCSPQIISKLVGHELIVFEGQFACLRTADTNVRMKNIGVQYRVNADQPLPNCTFDEVLMPFSWLLGKDGVNGKLVLKYIDKRPVLVHYPKDLKNTHVIGGIQPNLSPVETIYKSILARNFPPALPLHPLKDPSQDPSYSVCNKKP</sequence>
<organism evidence="1 2">
    <name type="scientific">Golovinomyces cichoracearum</name>
    <dbReference type="NCBI Taxonomy" id="62708"/>
    <lineage>
        <taxon>Eukaryota</taxon>
        <taxon>Fungi</taxon>
        <taxon>Dikarya</taxon>
        <taxon>Ascomycota</taxon>
        <taxon>Pezizomycotina</taxon>
        <taxon>Leotiomycetes</taxon>
        <taxon>Erysiphales</taxon>
        <taxon>Erysiphaceae</taxon>
        <taxon>Golovinomyces</taxon>
    </lineage>
</organism>
<proteinExistence type="predicted"/>
<name>A0A420JBZ8_9PEZI</name>
<dbReference type="AlphaFoldDB" id="A0A420JBZ8"/>
<protein>
    <submittedName>
        <fullName evidence="1">Uncharacterized protein</fullName>
    </submittedName>
</protein>
<dbReference type="EMBL" id="MCBS01011732">
    <property type="protein sequence ID" value="RKF84320.1"/>
    <property type="molecule type" value="Genomic_DNA"/>
</dbReference>
<evidence type="ECO:0000313" key="1">
    <source>
        <dbReference type="EMBL" id="RKF84320.1"/>
    </source>
</evidence>
<comment type="caution">
    <text evidence="1">The sequence shown here is derived from an EMBL/GenBank/DDBJ whole genome shotgun (WGS) entry which is preliminary data.</text>
</comment>